<protein>
    <submittedName>
        <fullName evidence="2">Cell division cycle associated 7a</fullName>
    </submittedName>
</protein>
<name>A0A3B3QPN1_9TELE</name>
<keyword evidence="3" id="KW-1185">Reference proteome</keyword>
<proteinExistence type="predicted"/>
<sequence length="420" mass="46585">MRPSRTKRGLTPQLPYTRMSLRSYRNVALVPMESSSSSSSDDSCDSFGSDGFANTKKSVKQPKVTKVVRGPAEDKAQSASEDREFSKGMEAMKVDSDSEASGPQRRTRRSHILKVALKFPVRKASEPKPTVKPLPRHGGSEPDSDEGENFMDKRALNIKENKAMLAKLMAELNKVPGLFPRRPSSLSADSPRRVPRRSLEAAGPCRRNPERVSRPHTRSRSAVDGPPSPVREDPEDRFTLVRRSRFYEEDDEPGEPRRRGYQGALAIPHVVRPVSEVTQEELNNICFTVRDKVYNRCTVSVPPPPPRDLYPAAGCSFSPGLLLPVYKLVVSFPGLHMPSVPPKDHRHKDQLPQPRVCRGPRSVLRAMPTQPLWRGGPRRPAGPGLAVPPLQGHMQLQLLPGPRGSLCYGRPGLPGEVPRL</sequence>
<dbReference type="Ensembl" id="ENSPKIT00000031601.1">
    <property type="protein sequence ID" value="ENSPKIP00000007540.1"/>
    <property type="gene ID" value="ENSPKIG00000023393.1"/>
</dbReference>
<feature type="region of interest" description="Disordered" evidence="1">
    <location>
        <begin position="177"/>
        <end position="237"/>
    </location>
</feature>
<dbReference type="GO" id="GO:1902036">
    <property type="term" value="P:regulation of hematopoietic stem cell differentiation"/>
    <property type="evidence" value="ECO:0007669"/>
    <property type="project" value="Ensembl"/>
</dbReference>
<organism evidence="2 3">
    <name type="scientific">Paramormyrops kingsleyae</name>
    <dbReference type="NCBI Taxonomy" id="1676925"/>
    <lineage>
        <taxon>Eukaryota</taxon>
        <taxon>Metazoa</taxon>
        <taxon>Chordata</taxon>
        <taxon>Craniata</taxon>
        <taxon>Vertebrata</taxon>
        <taxon>Euteleostomi</taxon>
        <taxon>Actinopterygii</taxon>
        <taxon>Neopterygii</taxon>
        <taxon>Teleostei</taxon>
        <taxon>Osteoglossocephala</taxon>
        <taxon>Osteoglossomorpha</taxon>
        <taxon>Osteoglossiformes</taxon>
        <taxon>Mormyridae</taxon>
        <taxon>Paramormyrops</taxon>
    </lineage>
</organism>
<dbReference type="PANTHER" id="PTHR31169:SF2">
    <property type="entry name" value="CELL DIVISION CYCLE-ASSOCIATED PROTEIN 7"/>
    <property type="match status" value="1"/>
</dbReference>
<feature type="compositionally biased region" description="Basic and acidic residues" evidence="1">
    <location>
        <begin position="71"/>
        <end position="96"/>
    </location>
</feature>
<dbReference type="InterPro" id="IPR040221">
    <property type="entry name" value="CDCA7/CDA7L"/>
</dbReference>
<evidence type="ECO:0000256" key="1">
    <source>
        <dbReference type="SAM" id="MobiDB-lite"/>
    </source>
</evidence>
<evidence type="ECO:0000313" key="2">
    <source>
        <dbReference type="Ensembl" id="ENSPKIP00000007540.1"/>
    </source>
</evidence>
<feature type="compositionally biased region" description="Low complexity" evidence="1">
    <location>
        <begin position="34"/>
        <end position="52"/>
    </location>
</feature>
<reference evidence="2" key="2">
    <citation type="submission" date="2025-09" db="UniProtKB">
        <authorList>
            <consortium name="Ensembl"/>
        </authorList>
    </citation>
    <scope>IDENTIFICATION</scope>
</reference>
<dbReference type="GO" id="GO:0005634">
    <property type="term" value="C:nucleus"/>
    <property type="evidence" value="ECO:0007669"/>
    <property type="project" value="TreeGrafter"/>
</dbReference>
<feature type="region of interest" description="Disordered" evidence="1">
    <location>
        <begin position="369"/>
        <end position="389"/>
    </location>
</feature>
<dbReference type="GO" id="GO:0006355">
    <property type="term" value="P:regulation of DNA-templated transcription"/>
    <property type="evidence" value="ECO:0007669"/>
    <property type="project" value="InterPro"/>
</dbReference>
<dbReference type="GeneTree" id="ENSGT00940000155436"/>
<feature type="compositionally biased region" description="Low complexity" evidence="1">
    <location>
        <begin position="371"/>
        <end position="389"/>
    </location>
</feature>
<dbReference type="Proteomes" id="UP000261540">
    <property type="component" value="Unplaced"/>
</dbReference>
<accession>A0A3B3QPN1</accession>
<feature type="region of interest" description="Disordered" evidence="1">
    <location>
        <begin position="31"/>
        <end position="153"/>
    </location>
</feature>
<evidence type="ECO:0000313" key="3">
    <source>
        <dbReference type="Proteomes" id="UP000261540"/>
    </source>
</evidence>
<dbReference type="GO" id="GO:0048538">
    <property type="term" value="P:thymus development"/>
    <property type="evidence" value="ECO:0007669"/>
    <property type="project" value="Ensembl"/>
</dbReference>
<reference evidence="2" key="1">
    <citation type="submission" date="2025-08" db="UniProtKB">
        <authorList>
            <consortium name="Ensembl"/>
        </authorList>
    </citation>
    <scope>IDENTIFICATION</scope>
</reference>
<dbReference type="AlphaFoldDB" id="A0A3B3QPN1"/>
<dbReference type="PANTHER" id="PTHR31169">
    <property type="entry name" value="OS05G0300700 PROTEIN"/>
    <property type="match status" value="1"/>
</dbReference>